<dbReference type="Proteomes" id="UP000053144">
    <property type="component" value="Chromosome 2"/>
</dbReference>
<evidence type="ECO:0000313" key="2">
    <source>
        <dbReference type="Proteomes" id="UP000053144"/>
    </source>
</evidence>
<name>A0A0L9U1N1_PHAAN</name>
<reference evidence="2" key="1">
    <citation type="journal article" date="2015" name="Proc. Natl. Acad. Sci. U.S.A.">
        <title>Genome sequencing of adzuki bean (Vigna angularis) provides insight into high starch and low fat accumulation and domestication.</title>
        <authorList>
            <person name="Yang K."/>
            <person name="Tian Z."/>
            <person name="Chen C."/>
            <person name="Luo L."/>
            <person name="Zhao B."/>
            <person name="Wang Z."/>
            <person name="Yu L."/>
            <person name="Li Y."/>
            <person name="Sun Y."/>
            <person name="Li W."/>
            <person name="Chen Y."/>
            <person name="Li Y."/>
            <person name="Zhang Y."/>
            <person name="Ai D."/>
            <person name="Zhao J."/>
            <person name="Shang C."/>
            <person name="Ma Y."/>
            <person name="Wu B."/>
            <person name="Wang M."/>
            <person name="Gao L."/>
            <person name="Sun D."/>
            <person name="Zhang P."/>
            <person name="Guo F."/>
            <person name="Wang W."/>
            <person name="Li Y."/>
            <person name="Wang J."/>
            <person name="Varshney R.K."/>
            <person name="Wang J."/>
            <person name="Ling H.Q."/>
            <person name="Wan P."/>
        </authorList>
    </citation>
    <scope>NUCLEOTIDE SEQUENCE</scope>
    <source>
        <strain evidence="2">cv. Jingnong 6</strain>
    </source>
</reference>
<dbReference type="EMBL" id="CM003372">
    <property type="protein sequence ID" value="KOM36572.1"/>
    <property type="molecule type" value="Genomic_DNA"/>
</dbReference>
<organism evidence="1 2">
    <name type="scientific">Phaseolus angularis</name>
    <name type="common">Azuki bean</name>
    <name type="synonym">Vigna angularis</name>
    <dbReference type="NCBI Taxonomy" id="3914"/>
    <lineage>
        <taxon>Eukaryota</taxon>
        <taxon>Viridiplantae</taxon>
        <taxon>Streptophyta</taxon>
        <taxon>Embryophyta</taxon>
        <taxon>Tracheophyta</taxon>
        <taxon>Spermatophyta</taxon>
        <taxon>Magnoliopsida</taxon>
        <taxon>eudicotyledons</taxon>
        <taxon>Gunneridae</taxon>
        <taxon>Pentapetalae</taxon>
        <taxon>rosids</taxon>
        <taxon>fabids</taxon>
        <taxon>Fabales</taxon>
        <taxon>Fabaceae</taxon>
        <taxon>Papilionoideae</taxon>
        <taxon>50 kb inversion clade</taxon>
        <taxon>NPAAA clade</taxon>
        <taxon>indigoferoid/millettioid clade</taxon>
        <taxon>Phaseoleae</taxon>
        <taxon>Vigna</taxon>
    </lineage>
</organism>
<protein>
    <submittedName>
        <fullName evidence="1">Uncharacterized protein</fullName>
    </submittedName>
</protein>
<proteinExistence type="predicted"/>
<sequence>MVMMKGFNIIRVQMEKGSRGSTSKARMEGFLFPVSSVYCKVIQDKRCKIGVCG</sequence>
<accession>A0A0L9U1N1</accession>
<evidence type="ECO:0000313" key="1">
    <source>
        <dbReference type="EMBL" id="KOM36572.1"/>
    </source>
</evidence>
<gene>
    <name evidence="1" type="ORF">LR48_Vigan02g272200</name>
</gene>
<dbReference type="Gramene" id="KOM36572">
    <property type="protein sequence ID" value="KOM36572"/>
    <property type="gene ID" value="LR48_Vigan02g272200"/>
</dbReference>
<dbReference type="AlphaFoldDB" id="A0A0L9U1N1"/>